<keyword evidence="1" id="KW-1133">Transmembrane helix</keyword>
<dbReference type="RefSeq" id="WP_194506872.1">
    <property type="nucleotide sequence ID" value="NZ_JADILU010000002.1"/>
</dbReference>
<keyword evidence="1" id="KW-0472">Membrane</keyword>
<evidence type="ECO:0000313" key="2">
    <source>
        <dbReference type="EMBL" id="MFD2917912.1"/>
    </source>
</evidence>
<dbReference type="EMBL" id="JBHUOS010000016">
    <property type="protein sequence ID" value="MFD2917912.1"/>
    <property type="molecule type" value="Genomic_DNA"/>
</dbReference>
<dbReference type="InterPro" id="IPR025921">
    <property type="entry name" value="HmuY"/>
</dbReference>
<keyword evidence="1" id="KW-0812">Transmembrane</keyword>
<keyword evidence="3" id="KW-1185">Reference proteome</keyword>
<dbReference type="CDD" id="cd12105">
    <property type="entry name" value="HmuY"/>
    <property type="match status" value="1"/>
</dbReference>
<dbReference type="Pfam" id="PF14064">
    <property type="entry name" value="HmuY"/>
    <property type="match status" value="1"/>
</dbReference>
<comment type="caution">
    <text evidence="2">The sequence shown here is derived from an EMBL/GenBank/DDBJ whole genome shotgun (WGS) entry which is preliminary data.</text>
</comment>
<gene>
    <name evidence="2" type="ORF">ACFS29_19825</name>
</gene>
<reference evidence="3" key="1">
    <citation type="journal article" date="2019" name="Int. J. Syst. Evol. Microbiol.">
        <title>The Global Catalogue of Microorganisms (GCM) 10K type strain sequencing project: providing services to taxonomists for standard genome sequencing and annotation.</title>
        <authorList>
            <consortium name="The Broad Institute Genomics Platform"/>
            <consortium name="The Broad Institute Genome Sequencing Center for Infectious Disease"/>
            <person name="Wu L."/>
            <person name="Ma J."/>
        </authorList>
    </citation>
    <scope>NUCLEOTIDE SEQUENCE [LARGE SCALE GENOMIC DNA]</scope>
    <source>
        <strain evidence="3">KCTC 32514</strain>
    </source>
</reference>
<evidence type="ECO:0000256" key="1">
    <source>
        <dbReference type="SAM" id="Phobius"/>
    </source>
</evidence>
<accession>A0ABW6A1H3</accession>
<organism evidence="2 3">
    <name type="scientific">Psychroserpens luteus</name>
    <dbReference type="NCBI Taxonomy" id="1434066"/>
    <lineage>
        <taxon>Bacteria</taxon>
        <taxon>Pseudomonadati</taxon>
        <taxon>Bacteroidota</taxon>
        <taxon>Flavobacteriia</taxon>
        <taxon>Flavobacteriales</taxon>
        <taxon>Flavobacteriaceae</taxon>
        <taxon>Psychroserpens</taxon>
    </lineage>
</organism>
<proteinExistence type="predicted"/>
<sequence>MSINTDHKKKGSKLNWIIGIFISVLAAGGGISALLEYNDSIIKKDNKDFEKEMVAWENFSPESLSLGVQSDILLTNAPFDLDKGSMTNGAENQYSDLVFGCWPQGKEFLRAPKGVTWSDQGVMNFENIKYRKIRDAKFGSSKYLKFDHYFLFIDDKSNVPRKNHVYFVKTNDGNIAKIQIVDYISGGDPRRCRKIKIKYEVFPIVKDPPKPKR</sequence>
<dbReference type="Proteomes" id="UP001597548">
    <property type="component" value="Unassembled WGS sequence"/>
</dbReference>
<feature type="transmembrane region" description="Helical" evidence="1">
    <location>
        <begin position="16"/>
        <end position="37"/>
    </location>
</feature>
<protein>
    <submittedName>
        <fullName evidence="2">HmuY family protein</fullName>
    </submittedName>
</protein>
<name>A0ABW6A1H3_9FLAO</name>
<evidence type="ECO:0000313" key="3">
    <source>
        <dbReference type="Proteomes" id="UP001597548"/>
    </source>
</evidence>